<dbReference type="EC" id="3.4.24.64" evidence="3"/>
<sequence length="71" mass="8308">MFRKEYLDNKIPVLLERIKGVRSVCLGIWVKVGSRYETRQKNGISHFLEHMLFKGTKSRSQKEIAVEIDSL</sequence>
<dbReference type="Gene3D" id="3.30.830.10">
    <property type="entry name" value="Metalloenzyme, LuxS/M16 peptidase-like"/>
    <property type="match status" value="1"/>
</dbReference>
<feature type="domain" description="Peptidase M16 N-terminal" evidence="2">
    <location>
        <begin position="13"/>
        <end position="70"/>
    </location>
</feature>
<reference evidence="3" key="1">
    <citation type="submission" date="2018-06" db="EMBL/GenBank/DDBJ databases">
        <authorList>
            <person name="Zhirakovskaya E."/>
        </authorList>
    </citation>
    <scope>NUCLEOTIDE SEQUENCE</scope>
</reference>
<dbReference type="PANTHER" id="PTHR11851">
    <property type="entry name" value="METALLOPROTEASE"/>
    <property type="match status" value="1"/>
</dbReference>
<accession>A0A3B1DWZ4</accession>
<organism evidence="3">
    <name type="scientific">hydrothermal vent metagenome</name>
    <dbReference type="NCBI Taxonomy" id="652676"/>
    <lineage>
        <taxon>unclassified sequences</taxon>
        <taxon>metagenomes</taxon>
        <taxon>ecological metagenomes</taxon>
    </lineage>
</organism>
<dbReference type="EMBL" id="UOGI01000178">
    <property type="protein sequence ID" value="VAX33387.1"/>
    <property type="molecule type" value="Genomic_DNA"/>
</dbReference>
<evidence type="ECO:0000313" key="3">
    <source>
        <dbReference type="EMBL" id="VAX33387.1"/>
    </source>
</evidence>
<dbReference type="GO" id="GO:0004222">
    <property type="term" value="F:metalloendopeptidase activity"/>
    <property type="evidence" value="ECO:0007669"/>
    <property type="project" value="UniProtKB-EC"/>
</dbReference>
<gene>
    <name evidence="3" type="ORF">MNBD_NITROSPIRAE03-920</name>
</gene>
<feature type="non-terminal residue" evidence="3">
    <location>
        <position position="71"/>
    </location>
</feature>
<evidence type="ECO:0000256" key="1">
    <source>
        <dbReference type="ARBA" id="ARBA00007261"/>
    </source>
</evidence>
<dbReference type="AlphaFoldDB" id="A0A3B1DWZ4"/>
<keyword evidence="3" id="KW-0378">Hydrolase</keyword>
<dbReference type="InterPro" id="IPR001431">
    <property type="entry name" value="Pept_M16_Zn_BS"/>
</dbReference>
<protein>
    <submittedName>
        <fullName evidence="3">Mitochondrial processing peptidase-like protein</fullName>
        <ecNumber evidence="3">3.4.24.64</ecNumber>
    </submittedName>
</protein>
<comment type="similarity">
    <text evidence="1">Belongs to the peptidase M16 family.</text>
</comment>
<dbReference type="PANTHER" id="PTHR11851:SF49">
    <property type="entry name" value="MITOCHONDRIAL-PROCESSING PEPTIDASE SUBUNIT ALPHA"/>
    <property type="match status" value="1"/>
</dbReference>
<proteinExistence type="inferred from homology"/>
<dbReference type="SUPFAM" id="SSF63411">
    <property type="entry name" value="LuxS/MPP-like metallohydrolase"/>
    <property type="match status" value="1"/>
</dbReference>
<dbReference type="PROSITE" id="PS00143">
    <property type="entry name" value="INSULINASE"/>
    <property type="match status" value="1"/>
</dbReference>
<dbReference type="InterPro" id="IPR011765">
    <property type="entry name" value="Pept_M16_N"/>
</dbReference>
<dbReference type="InterPro" id="IPR011249">
    <property type="entry name" value="Metalloenz_LuxS/M16"/>
</dbReference>
<dbReference type="InterPro" id="IPR050361">
    <property type="entry name" value="MPP/UQCRC_Complex"/>
</dbReference>
<evidence type="ECO:0000259" key="2">
    <source>
        <dbReference type="Pfam" id="PF00675"/>
    </source>
</evidence>
<name>A0A3B1DWZ4_9ZZZZ</name>
<dbReference type="GO" id="GO:0046872">
    <property type="term" value="F:metal ion binding"/>
    <property type="evidence" value="ECO:0007669"/>
    <property type="project" value="InterPro"/>
</dbReference>
<dbReference type="Pfam" id="PF00675">
    <property type="entry name" value="Peptidase_M16"/>
    <property type="match status" value="1"/>
</dbReference>
<dbReference type="GO" id="GO:0006508">
    <property type="term" value="P:proteolysis"/>
    <property type="evidence" value="ECO:0007669"/>
    <property type="project" value="InterPro"/>
</dbReference>